<feature type="coiled-coil region" evidence="1">
    <location>
        <begin position="356"/>
        <end position="413"/>
    </location>
</feature>
<feature type="compositionally biased region" description="Basic and acidic residues" evidence="2">
    <location>
        <begin position="9"/>
        <end position="27"/>
    </location>
</feature>
<evidence type="ECO:0000313" key="6">
    <source>
        <dbReference type="Proteomes" id="UP000018208"/>
    </source>
</evidence>
<dbReference type="AlphaFoldDB" id="A0A9P8S2T7"/>
<feature type="region of interest" description="Disordered" evidence="2">
    <location>
        <begin position="1"/>
        <end position="27"/>
    </location>
</feature>
<keyword evidence="3" id="KW-0472">Membrane</keyword>
<keyword evidence="3" id="KW-1133">Transmembrane helix</keyword>
<feature type="region of interest" description="Disordered" evidence="2">
    <location>
        <begin position="84"/>
        <end position="191"/>
    </location>
</feature>
<evidence type="ECO:0000259" key="4">
    <source>
        <dbReference type="Pfam" id="PF07738"/>
    </source>
</evidence>
<feature type="compositionally biased region" description="Basic and acidic residues" evidence="2">
    <location>
        <begin position="151"/>
        <end position="177"/>
    </location>
</feature>
<feature type="compositionally biased region" description="Low complexity" evidence="2">
    <location>
        <begin position="95"/>
        <end position="106"/>
    </location>
</feature>
<dbReference type="GeneID" id="94295228"/>
<feature type="domain" description="SUN" evidence="4">
    <location>
        <begin position="483"/>
        <end position="611"/>
    </location>
</feature>
<keyword evidence="3" id="KW-0812">Transmembrane</keyword>
<feature type="compositionally biased region" description="Acidic residues" evidence="2">
    <location>
        <begin position="85"/>
        <end position="94"/>
    </location>
</feature>
<gene>
    <name evidence="5" type="ORF">SS50377_21205</name>
</gene>
<keyword evidence="1" id="KW-0175">Coiled coil</keyword>
<sequence>MSVKFNPQNEDKPYLDKMTKSKHGEEKKELLEKLSPITAAKIRNTDEGQERLLEYLMVEEKDIQIPVIPQLPKIVISVKPIKFEEEPETEDSEQTESSSSTTQQESTSHEAIIDPSMKNPSYHSVKEPTSIAESSIHDPSLHSIKNPSIHEISHHSIREPSIKEISIKDPSVREMSHHSRRSFSPSQSSESEIIQQVKLPQSEHSIQIKKQISQTDDLHDQESTMAERVKKYFVELTDWSEYIRFKESKTCKQKCFKFCVIFLLLLILSILLFMVWMMLQCCFGIGIMGIAALTGQGSGIQQGDSAQSKKFGKQLQDLQTQLNEYKTSLLNHNISISNITKQLAQPIKNINISKDFVIIQQKLQNLEAQIEQHKSLNLTNLPKDQVIDHMQNLGDFKEDFQNLQKNLDSLTKNQDMNKDKILKLEQYFNSIQVFLTKAEKQFENMNVNTVSLVDQIADNFTLLNADPRDVTRIQKSIGKALQRNKKHVMFMRNYHPGNCYPTVNQAFFEVSLKFPAMPRYFVVGHPYSKTLQNGRTSVPQQINIILKKRTETADEKLVLKPITFDVEGPKEQVFDLYEFGLSENDVILGFRVNYNSQFQTMCAYFMGMYGRYEQLERK</sequence>
<name>A0A9P8S2T7_9EUKA</name>
<comment type="caution">
    <text evidence="5">The sequence shown here is derived from an EMBL/GenBank/DDBJ whole genome shotgun (WGS) entry which is preliminary data.</text>
</comment>
<evidence type="ECO:0000313" key="5">
    <source>
        <dbReference type="EMBL" id="KAH0577851.1"/>
    </source>
</evidence>
<evidence type="ECO:0000256" key="2">
    <source>
        <dbReference type="SAM" id="MobiDB-lite"/>
    </source>
</evidence>
<dbReference type="RefSeq" id="XP_067768624.1">
    <property type="nucleotide sequence ID" value="XM_067905142.1"/>
</dbReference>
<dbReference type="Pfam" id="PF07738">
    <property type="entry name" value="Sad1_UNC"/>
    <property type="match status" value="1"/>
</dbReference>
<dbReference type="InterPro" id="IPR012919">
    <property type="entry name" value="SUN_dom"/>
</dbReference>
<reference evidence="5 6" key="1">
    <citation type="journal article" date="2014" name="PLoS Genet.">
        <title>The Genome of Spironucleus salmonicida Highlights a Fish Pathogen Adapted to Fluctuating Environments.</title>
        <authorList>
            <person name="Xu F."/>
            <person name="Jerlstrom-Hultqvist J."/>
            <person name="Einarsson E."/>
            <person name="Astvaldsson A."/>
            <person name="Svard S.G."/>
            <person name="Andersson J.O."/>
        </authorList>
    </citation>
    <scope>NUCLEOTIDE SEQUENCE [LARGE SCALE GENOMIC DNA]</scope>
    <source>
        <strain evidence="5 6">ATCC 50377</strain>
    </source>
</reference>
<accession>A0A9P8S2T7</accession>
<keyword evidence="6" id="KW-1185">Reference proteome</keyword>
<protein>
    <recommendedName>
        <fullName evidence="4">SUN domain-containing protein</fullName>
    </recommendedName>
</protein>
<dbReference type="KEGG" id="ssao:94295228"/>
<proteinExistence type="predicted"/>
<dbReference type="Proteomes" id="UP000018208">
    <property type="component" value="Unassembled WGS sequence"/>
</dbReference>
<dbReference type="Gene3D" id="2.60.120.260">
    <property type="entry name" value="Galactose-binding domain-like"/>
    <property type="match status" value="1"/>
</dbReference>
<feature type="transmembrane region" description="Helical" evidence="3">
    <location>
        <begin position="255"/>
        <end position="279"/>
    </location>
</feature>
<dbReference type="EMBL" id="AUWU02000001">
    <property type="protein sequence ID" value="KAH0577851.1"/>
    <property type="molecule type" value="Genomic_DNA"/>
</dbReference>
<feature type="compositionally biased region" description="Low complexity" evidence="2">
    <location>
        <begin position="182"/>
        <end position="191"/>
    </location>
</feature>
<evidence type="ECO:0000256" key="3">
    <source>
        <dbReference type="SAM" id="Phobius"/>
    </source>
</evidence>
<evidence type="ECO:0000256" key="1">
    <source>
        <dbReference type="SAM" id="Coils"/>
    </source>
</evidence>
<organism evidence="5 6">
    <name type="scientific">Spironucleus salmonicida</name>
    <dbReference type="NCBI Taxonomy" id="348837"/>
    <lineage>
        <taxon>Eukaryota</taxon>
        <taxon>Metamonada</taxon>
        <taxon>Diplomonadida</taxon>
        <taxon>Hexamitidae</taxon>
        <taxon>Hexamitinae</taxon>
        <taxon>Spironucleus</taxon>
    </lineage>
</organism>